<evidence type="ECO:0000313" key="2">
    <source>
        <dbReference type="EMBL" id="KIO13855.1"/>
    </source>
</evidence>
<dbReference type="EMBL" id="KN831945">
    <property type="protein sequence ID" value="KIO13855.1"/>
    <property type="molecule type" value="Genomic_DNA"/>
</dbReference>
<proteinExistence type="predicted"/>
<keyword evidence="3" id="KW-1185">Reference proteome</keyword>
<name>A0A0C3PID8_PISTI</name>
<evidence type="ECO:0000256" key="1">
    <source>
        <dbReference type="SAM" id="MobiDB-lite"/>
    </source>
</evidence>
<gene>
    <name evidence="2" type="ORF">M404DRAFT_18118</name>
</gene>
<dbReference type="AlphaFoldDB" id="A0A0C3PID8"/>
<accession>A0A0C3PID8</accession>
<reference evidence="3" key="2">
    <citation type="submission" date="2015-01" db="EMBL/GenBank/DDBJ databases">
        <title>Evolutionary Origins and Diversification of the Mycorrhizal Mutualists.</title>
        <authorList>
            <consortium name="DOE Joint Genome Institute"/>
            <consortium name="Mycorrhizal Genomics Consortium"/>
            <person name="Kohler A."/>
            <person name="Kuo A."/>
            <person name="Nagy L.G."/>
            <person name="Floudas D."/>
            <person name="Copeland A."/>
            <person name="Barry K.W."/>
            <person name="Cichocki N."/>
            <person name="Veneault-Fourrey C."/>
            <person name="LaButti K."/>
            <person name="Lindquist E.A."/>
            <person name="Lipzen A."/>
            <person name="Lundell T."/>
            <person name="Morin E."/>
            <person name="Murat C."/>
            <person name="Riley R."/>
            <person name="Ohm R."/>
            <person name="Sun H."/>
            <person name="Tunlid A."/>
            <person name="Henrissat B."/>
            <person name="Grigoriev I.V."/>
            <person name="Hibbett D.S."/>
            <person name="Martin F."/>
        </authorList>
    </citation>
    <scope>NUCLEOTIDE SEQUENCE [LARGE SCALE GENOMIC DNA]</scope>
    <source>
        <strain evidence="3">Marx 270</strain>
    </source>
</reference>
<organism evidence="2 3">
    <name type="scientific">Pisolithus tinctorius Marx 270</name>
    <dbReference type="NCBI Taxonomy" id="870435"/>
    <lineage>
        <taxon>Eukaryota</taxon>
        <taxon>Fungi</taxon>
        <taxon>Dikarya</taxon>
        <taxon>Basidiomycota</taxon>
        <taxon>Agaricomycotina</taxon>
        <taxon>Agaricomycetes</taxon>
        <taxon>Agaricomycetidae</taxon>
        <taxon>Boletales</taxon>
        <taxon>Sclerodermatineae</taxon>
        <taxon>Pisolithaceae</taxon>
        <taxon>Pisolithus</taxon>
    </lineage>
</organism>
<evidence type="ECO:0000313" key="3">
    <source>
        <dbReference type="Proteomes" id="UP000054217"/>
    </source>
</evidence>
<dbReference type="OrthoDB" id="2700925at2759"/>
<feature type="compositionally biased region" description="Pro residues" evidence="1">
    <location>
        <begin position="1"/>
        <end position="13"/>
    </location>
</feature>
<feature type="region of interest" description="Disordered" evidence="1">
    <location>
        <begin position="1"/>
        <end position="22"/>
    </location>
</feature>
<protein>
    <submittedName>
        <fullName evidence="2">Uncharacterized protein</fullName>
    </submittedName>
</protein>
<dbReference type="Proteomes" id="UP000054217">
    <property type="component" value="Unassembled WGS sequence"/>
</dbReference>
<reference evidence="2 3" key="1">
    <citation type="submission" date="2014-04" db="EMBL/GenBank/DDBJ databases">
        <authorList>
            <consortium name="DOE Joint Genome Institute"/>
            <person name="Kuo A."/>
            <person name="Kohler A."/>
            <person name="Costa M.D."/>
            <person name="Nagy L.G."/>
            <person name="Floudas D."/>
            <person name="Copeland A."/>
            <person name="Barry K.W."/>
            <person name="Cichocki N."/>
            <person name="Veneault-Fourrey C."/>
            <person name="LaButti K."/>
            <person name="Lindquist E.A."/>
            <person name="Lipzen A."/>
            <person name="Lundell T."/>
            <person name="Morin E."/>
            <person name="Murat C."/>
            <person name="Sun H."/>
            <person name="Tunlid A."/>
            <person name="Henrissat B."/>
            <person name="Grigoriev I.V."/>
            <person name="Hibbett D.S."/>
            <person name="Martin F."/>
            <person name="Nordberg H.P."/>
            <person name="Cantor M.N."/>
            <person name="Hua S.X."/>
        </authorList>
    </citation>
    <scope>NUCLEOTIDE SEQUENCE [LARGE SCALE GENOMIC DNA]</scope>
    <source>
        <strain evidence="2 3">Marx 270</strain>
    </source>
</reference>
<dbReference type="HOGENOM" id="CLU_035057_3_0_1"/>
<dbReference type="InParanoid" id="A0A0C3PID8"/>
<sequence length="113" mass="12664">MPRPSFKPSPVPADEPQASLPIDEPQVEIKPFFVTATGLLNEPGDVKVSAQSNSPSVAETLEVKSPHEQSTTNFIEHLQVLKARAKDEEFELEQVYQLLEMLARWVTHRIETA</sequence>